<dbReference type="InterPro" id="IPR016162">
    <property type="entry name" value="Ald_DH_N"/>
</dbReference>
<proteinExistence type="inferred from homology"/>
<sequence length="491" mass="54173">MTQATLSSANVSNTAVIQTKSFTPKDIDRIFKAQKKKALELRLTNFKTRIQKLKKLKDVVLKYQTEIQKALHSDFKKSAGEVDITEILPTIAEINDAIRHIKHWMRPKNVMTPPTLLGATSRIVYEPKGVCLIIAPWNYPFHLAIAPLAAAIAAGNTVMLKPSEFTPNTANVINSMLGEIFSEEEVAVFEGDVSVATALLEIPFDHIFFTGSTPVGKIVMAAAAKNLTSVTLELGGKSPSIIAEDADLKVAAERIMWGKFLNAGQTCVAPDYLLIPESKVEEFVKHAKDTTESFFKSKPENFAASTDFCRIVNAKNFSRVSSYIDDALKKGAKIAYGGEVRSSDNFIAPTILNHVPLDSKIMEDEIFGPLLPIVTYKSLDDAIHIINERPKPLALYIFTKKRSTSKYVLRRTSSGGAVINDVILHLVNPNLPFGGVNHSGHGSYHGIFGFKTFSHERSVLQTPKASIAKLMYPPYSGFVRLMVKLTTKFFV</sequence>
<dbReference type="PROSITE" id="PS00070">
    <property type="entry name" value="ALDEHYDE_DEHYDR_CYS"/>
    <property type="match status" value="1"/>
</dbReference>
<evidence type="ECO:0000313" key="8">
    <source>
        <dbReference type="EMBL" id="TGK52868.1"/>
    </source>
</evidence>
<evidence type="ECO:0000256" key="6">
    <source>
        <dbReference type="RuleBase" id="RU003345"/>
    </source>
</evidence>
<evidence type="ECO:0000259" key="7">
    <source>
        <dbReference type="Pfam" id="PF00171"/>
    </source>
</evidence>
<dbReference type="RefSeq" id="WP_135753282.1">
    <property type="nucleotide sequence ID" value="NZ_RQFD01000003.1"/>
</dbReference>
<reference evidence="9" key="1">
    <citation type="journal article" date="2019" name="PLoS Negl. Trop. Dis.">
        <title>Revisiting the worldwide diversity of Leptospira species in the environment.</title>
        <authorList>
            <person name="Vincent A.T."/>
            <person name="Schiettekatte O."/>
            <person name="Bourhy P."/>
            <person name="Veyrier F.J."/>
            <person name="Picardeau M."/>
        </authorList>
    </citation>
    <scope>NUCLEOTIDE SEQUENCE [LARGE SCALE GENOMIC DNA]</scope>
    <source>
        <strain evidence="9">201800295</strain>
    </source>
</reference>
<dbReference type="InterPro" id="IPR012394">
    <property type="entry name" value="Aldehyde_DH_NAD(P)"/>
</dbReference>
<protein>
    <recommendedName>
        <fullName evidence="4">Aldehyde dehydrogenase</fullName>
    </recommendedName>
</protein>
<dbReference type="SUPFAM" id="SSF53720">
    <property type="entry name" value="ALDH-like"/>
    <property type="match status" value="1"/>
</dbReference>
<evidence type="ECO:0000256" key="4">
    <source>
        <dbReference type="PIRNR" id="PIRNR036492"/>
    </source>
</evidence>
<feature type="domain" description="Aldehyde dehydrogenase" evidence="7">
    <location>
        <begin position="12"/>
        <end position="458"/>
    </location>
</feature>
<keyword evidence="3" id="KW-0520">NAD</keyword>
<dbReference type="PANTHER" id="PTHR43570:SF20">
    <property type="entry name" value="ALDEHYDE DEHYDROGENASE ALDX-RELATED"/>
    <property type="match status" value="1"/>
</dbReference>
<evidence type="ECO:0000256" key="1">
    <source>
        <dbReference type="ARBA" id="ARBA00009986"/>
    </source>
</evidence>
<feature type="active site" evidence="5">
    <location>
        <position position="233"/>
    </location>
</feature>
<evidence type="ECO:0000256" key="3">
    <source>
        <dbReference type="ARBA" id="ARBA00023027"/>
    </source>
</evidence>
<organism evidence="8 9">
    <name type="scientific">Leptospira bouyouniensis</name>
    <dbReference type="NCBI Taxonomy" id="2484911"/>
    <lineage>
        <taxon>Bacteria</taxon>
        <taxon>Pseudomonadati</taxon>
        <taxon>Spirochaetota</taxon>
        <taxon>Spirochaetia</taxon>
        <taxon>Leptospirales</taxon>
        <taxon>Leptospiraceae</taxon>
        <taxon>Leptospira</taxon>
    </lineage>
</organism>
<dbReference type="CDD" id="cd07134">
    <property type="entry name" value="ALDH_AlkH-like"/>
    <property type="match status" value="1"/>
</dbReference>
<dbReference type="EMBL" id="RQFD01000003">
    <property type="protein sequence ID" value="TGK52868.1"/>
    <property type="molecule type" value="Genomic_DNA"/>
</dbReference>
<dbReference type="PROSITE" id="PS00687">
    <property type="entry name" value="ALDEHYDE_DEHYDR_GLU"/>
    <property type="match status" value="1"/>
</dbReference>
<evidence type="ECO:0000256" key="2">
    <source>
        <dbReference type="ARBA" id="ARBA00023002"/>
    </source>
</evidence>
<evidence type="ECO:0000313" key="9">
    <source>
        <dbReference type="Proteomes" id="UP000297617"/>
    </source>
</evidence>
<dbReference type="InterPro" id="IPR016163">
    <property type="entry name" value="Ald_DH_C"/>
</dbReference>
<accession>A0ABY2L899</accession>
<dbReference type="PIRSF" id="PIRSF036492">
    <property type="entry name" value="ALDH"/>
    <property type="match status" value="1"/>
</dbReference>
<dbReference type="Proteomes" id="UP000297617">
    <property type="component" value="Unassembled WGS sequence"/>
</dbReference>
<dbReference type="InterPro" id="IPR016160">
    <property type="entry name" value="Ald_DH_CS_CYS"/>
</dbReference>
<keyword evidence="2 4" id="KW-0560">Oxidoreductase</keyword>
<name>A0ABY2L899_9LEPT</name>
<comment type="similarity">
    <text evidence="1 4 6">Belongs to the aldehyde dehydrogenase family.</text>
</comment>
<dbReference type="Gene3D" id="3.40.309.10">
    <property type="entry name" value="Aldehyde Dehydrogenase, Chain A, domain 2"/>
    <property type="match status" value="1"/>
</dbReference>
<evidence type="ECO:0000256" key="5">
    <source>
        <dbReference type="PROSITE-ProRule" id="PRU10007"/>
    </source>
</evidence>
<dbReference type="Gene3D" id="3.40.605.10">
    <property type="entry name" value="Aldehyde Dehydrogenase, Chain A, domain 1"/>
    <property type="match status" value="1"/>
</dbReference>
<dbReference type="InterPro" id="IPR016161">
    <property type="entry name" value="Ald_DH/histidinol_DH"/>
</dbReference>
<keyword evidence="9" id="KW-1185">Reference proteome</keyword>
<dbReference type="PANTHER" id="PTHR43570">
    <property type="entry name" value="ALDEHYDE DEHYDROGENASE"/>
    <property type="match status" value="1"/>
</dbReference>
<comment type="caution">
    <text evidence="8">The sequence shown here is derived from an EMBL/GenBank/DDBJ whole genome shotgun (WGS) entry which is preliminary data.</text>
</comment>
<dbReference type="Pfam" id="PF00171">
    <property type="entry name" value="Aldedh"/>
    <property type="match status" value="1"/>
</dbReference>
<dbReference type="InterPro" id="IPR015590">
    <property type="entry name" value="Aldehyde_DH_dom"/>
</dbReference>
<dbReference type="InterPro" id="IPR029510">
    <property type="entry name" value="Ald_DH_CS_GLU"/>
</dbReference>
<gene>
    <name evidence="8" type="ORF">EHQ10_03735</name>
</gene>